<proteinExistence type="predicted"/>
<accession>F0WYR3</accession>
<keyword evidence="4" id="KW-0378">Hydrolase</keyword>
<dbReference type="GO" id="GO:0004519">
    <property type="term" value="F:endonuclease activity"/>
    <property type="evidence" value="ECO:0007669"/>
    <property type="project" value="UniProtKB-KW"/>
</dbReference>
<evidence type="ECO:0000256" key="1">
    <source>
        <dbReference type="ARBA" id="ARBA00022722"/>
    </source>
</evidence>
<keyword evidence="8" id="KW-0239">DNA-directed DNA polymerase</keyword>
<evidence type="ECO:0000256" key="3">
    <source>
        <dbReference type="ARBA" id="ARBA00022759"/>
    </source>
</evidence>
<dbReference type="EMBL" id="FR824439">
    <property type="protein sequence ID" value="CCA26622.1"/>
    <property type="molecule type" value="Genomic_DNA"/>
</dbReference>
<dbReference type="InterPro" id="IPR012337">
    <property type="entry name" value="RNaseH-like_sf"/>
</dbReference>
<keyword evidence="8" id="KW-0548">Nucleotidyltransferase</keyword>
<dbReference type="GO" id="GO:0046872">
    <property type="term" value="F:metal ion binding"/>
    <property type="evidence" value="ECO:0007669"/>
    <property type="project" value="UniProtKB-KW"/>
</dbReference>
<dbReference type="InterPro" id="IPR036397">
    <property type="entry name" value="RNaseH_sf"/>
</dbReference>
<name>F0WYR3_9STRA</name>
<dbReference type="GO" id="GO:0006310">
    <property type="term" value="P:DNA recombination"/>
    <property type="evidence" value="ECO:0007669"/>
    <property type="project" value="UniProtKB-KW"/>
</dbReference>
<keyword evidence="6" id="KW-0229">DNA integration</keyword>
<keyword evidence="5" id="KW-0460">Magnesium</keyword>
<dbReference type="AlphaFoldDB" id="F0WYR3"/>
<evidence type="ECO:0000256" key="9">
    <source>
        <dbReference type="ARBA" id="ARBA00023172"/>
    </source>
</evidence>
<reference evidence="11" key="1">
    <citation type="journal article" date="2011" name="PLoS Biol.">
        <title>Gene gain and loss during evolution of obligate parasitism in the white rust pathogen of Arabidopsis thaliana.</title>
        <authorList>
            <person name="Kemen E."/>
            <person name="Gardiner A."/>
            <person name="Schultz-Larsen T."/>
            <person name="Kemen A.C."/>
            <person name="Balmuth A.L."/>
            <person name="Robert-Seilaniantz A."/>
            <person name="Bailey K."/>
            <person name="Holub E."/>
            <person name="Studholme D.J."/>
            <person name="Maclean D."/>
            <person name="Jones J.D."/>
        </authorList>
    </citation>
    <scope>NUCLEOTIDE SEQUENCE</scope>
</reference>
<dbReference type="PROSITE" id="PS50994">
    <property type="entry name" value="INTEGRASE"/>
    <property type="match status" value="1"/>
</dbReference>
<dbReference type="InterPro" id="IPR039537">
    <property type="entry name" value="Retrotran_Ty1/copia-like"/>
</dbReference>
<feature type="domain" description="Integrase catalytic" evidence="10">
    <location>
        <begin position="1"/>
        <end position="123"/>
    </location>
</feature>
<gene>
    <name evidence="11" type="primary">AlNc14C396G11324</name>
    <name evidence="11" type="ORF">ALNC14_127660</name>
</gene>
<keyword evidence="1" id="KW-0540">Nuclease</keyword>
<evidence type="ECO:0000256" key="8">
    <source>
        <dbReference type="ARBA" id="ARBA00022932"/>
    </source>
</evidence>
<evidence type="ECO:0000256" key="5">
    <source>
        <dbReference type="ARBA" id="ARBA00022842"/>
    </source>
</evidence>
<dbReference type="GO" id="GO:0003887">
    <property type="term" value="F:DNA-directed DNA polymerase activity"/>
    <property type="evidence" value="ECO:0007669"/>
    <property type="project" value="UniProtKB-KW"/>
</dbReference>
<evidence type="ECO:0000256" key="7">
    <source>
        <dbReference type="ARBA" id="ARBA00022918"/>
    </source>
</evidence>
<organism evidence="11">
    <name type="scientific">Albugo laibachii Nc14</name>
    <dbReference type="NCBI Taxonomy" id="890382"/>
    <lineage>
        <taxon>Eukaryota</taxon>
        <taxon>Sar</taxon>
        <taxon>Stramenopiles</taxon>
        <taxon>Oomycota</taxon>
        <taxon>Peronosporomycetes</taxon>
        <taxon>Albuginales</taxon>
        <taxon>Albuginaceae</taxon>
        <taxon>Albugo</taxon>
    </lineage>
</organism>
<evidence type="ECO:0000256" key="2">
    <source>
        <dbReference type="ARBA" id="ARBA00022723"/>
    </source>
</evidence>
<dbReference type="Gene3D" id="3.30.420.10">
    <property type="entry name" value="Ribonuclease H-like superfamily/Ribonuclease H"/>
    <property type="match status" value="1"/>
</dbReference>
<reference evidence="11" key="2">
    <citation type="submission" date="2011-02" db="EMBL/GenBank/DDBJ databases">
        <authorList>
            <person name="MacLean D."/>
        </authorList>
    </citation>
    <scope>NUCLEOTIDE SEQUENCE</scope>
</reference>
<dbReference type="HOGENOM" id="CLU_061031_0_0_1"/>
<dbReference type="InterPro" id="IPR057670">
    <property type="entry name" value="SH3_retrovirus"/>
</dbReference>
<dbReference type="GO" id="GO:0016787">
    <property type="term" value="F:hydrolase activity"/>
    <property type="evidence" value="ECO:0007669"/>
    <property type="project" value="UniProtKB-KW"/>
</dbReference>
<dbReference type="GO" id="GO:0003964">
    <property type="term" value="F:RNA-directed DNA polymerase activity"/>
    <property type="evidence" value="ECO:0007669"/>
    <property type="project" value="UniProtKB-KW"/>
</dbReference>
<keyword evidence="2" id="KW-0479">Metal-binding</keyword>
<dbReference type="InterPro" id="IPR001584">
    <property type="entry name" value="Integrase_cat-core"/>
</dbReference>
<protein>
    <submittedName>
        <fullName evidence="11">Putative polyprotein</fullName>
    </submittedName>
</protein>
<dbReference type="SUPFAM" id="SSF53098">
    <property type="entry name" value="Ribonuclease H-like"/>
    <property type="match status" value="1"/>
</dbReference>
<sequence>MTKSEVTTECIENKNAMELQRVTKIKGIRTDNESEFPNQIFDEFCRVNGIIYQKTVPYSPQQNGVAERMNRTITEKARSMTHYKCDSQTWWPEVVKTTVHLINRTTKRRKKAITPFEMCFNTKPKLHYLRLFGCIGYAHVSEIKRTKFDVKTSRCMLLGYASHTKGYKVLDSEANIVKFSRTITPDERQVHSIYEDNMINAEEHKQSALPHVCDTDYGSRSGLHNRGNGDVDMMNGSDDVDMEGKSSVYDIEMDAPMQALNLNMGFTRKK</sequence>
<keyword evidence="8" id="KW-0808">Transferase</keyword>
<evidence type="ECO:0000256" key="6">
    <source>
        <dbReference type="ARBA" id="ARBA00022908"/>
    </source>
</evidence>
<evidence type="ECO:0000313" key="11">
    <source>
        <dbReference type="EMBL" id="CCA26622.1"/>
    </source>
</evidence>
<evidence type="ECO:0000259" key="10">
    <source>
        <dbReference type="PROSITE" id="PS50994"/>
    </source>
</evidence>
<dbReference type="PANTHER" id="PTHR42648:SF11">
    <property type="entry name" value="TRANSPOSON TY4-P GAG-POL POLYPROTEIN"/>
    <property type="match status" value="1"/>
</dbReference>
<keyword evidence="9" id="KW-0233">DNA recombination</keyword>
<dbReference type="PANTHER" id="PTHR42648">
    <property type="entry name" value="TRANSPOSASE, PUTATIVE-RELATED"/>
    <property type="match status" value="1"/>
</dbReference>
<dbReference type="GO" id="GO:0015074">
    <property type="term" value="P:DNA integration"/>
    <property type="evidence" value="ECO:0007669"/>
    <property type="project" value="UniProtKB-KW"/>
</dbReference>
<keyword evidence="7" id="KW-0695">RNA-directed DNA polymerase</keyword>
<dbReference type="GO" id="GO:0003676">
    <property type="term" value="F:nucleic acid binding"/>
    <property type="evidence" value="ECO:0007669"/>
    <property type="project" value="InterPro"/>
</dbReference>
<evidence type="ECO:0000256" key="4">
    <source>
        <dbReference type="ARBA" id="ARBA00022801"/>
    </source>
</evidence>
<dbReference type="Pfam" id="PF25597">
    <property type="entry name" value="SH3_retrovirus"/>
    <property type="match status" value="1"/>
</dbReference>
<keyword evidence="3" id="KW-0255">Endonuclease</keyword>